<name>A0A0M3ITN4_ASCLU</name>
<feature type="transmembrane region" description="Helical" evidence="1">
    <location>
        <begin position="6"/>
        <end position="21"/>
    </location>
</feature>
<feature type="transmembrane region" description="Helical" evidence="1">
    <location>
        <begin position="33"/>
        <end position="49"/>
    </location>
</feature>
<comment type="function">
    <text evidence="1">Involved in the lipid remodeling steps of GPI-anchor maturation.</text>
</comment>
<proteinExistence type="inferred from homology"/>
<dbReference type="AlphaFoldDB" id="A0A0M3ITN4"/>
<keyword evidence="1" id="KW-0337">GPI-anchor biosynthesis</keyword>
<keyword evidence="2" id="KW-1185">Reference proteome</keyword>
<dbReference type="GO" id="GO:0006506">
    <property type="term" value="P:GPI anchor biosynthetic process"/>
    <property type="evidence" value="ECO:0007669"/>
    <property type="project" value="UniProtKB-KW"/>
</dbReference>
<evidence type="ECO:0000313" key="3">
    <source>
        <dbReference type="WBParaSite" id="ALUE_0002211201-mRNA-1"/>
    </source>
</evidence>
<keyword evidence="1" id="KW-0333">Golgi apparatus</keyword>
<keyword evidence="1" id="KW-0472">Membrane</keyword>
<sequence length="90" mass="10609">MQCCILFSLMTALIYGLWMIIEWRSRTSWGRRSIPFLALVVFDFVPIFWLVDAHALFHLATVPLPLFLIRFIQLENEYEMDRPAGTIKFA</sequence>
<comment type="caution">
    <text evidence="1">Lacks conserved residue(s) required for the propagation of feature annotation.</text>
</comment>
<accession>A0A0M3ITN4</accession>
<protein>
    <recommendedName>
        <fullName evidence="1">Post-GPI attachment to proteins factor 3</fullName>
    </recommendedName>
</protein>
<feature type="transmembrane region" description="Helical" evidence="1">
    <location>
        <begin position="55"/>
        <end position="72"/>
    </location>
</feature>
<organism evidence="2 3">
    <name type="scientific">Ascaris lumbricoides</name>
    <name type="common">Giant roundworm</name>
    <dbReference type="NCBI Taxonomy" id="6252"/>
    <lineage>
        <taxon>Eukaryota</taxon>
        <taxon>Metazoa</taxon>
        <taxon>Ecdysozoa</taxon>
        <taxon>Nematoda</taxon>
        <taxon>Chromadorea</taxon>
        <taxon>Rhabditida</taxon>
        <taxon>Spirurina</taxon>
        <taxon>Ascaridomorpha</taxon>
        <taxon>Ascaridoidea</taxon>
        <taxon>Ascarididae</taxon>
        <taxon>Ascaris</taxon>
    </lineage>
</organism>
<evidence type="ECO:0000313" key="2">
    <source>
        <dbReference type="Proteomes" id="UP000036681"/>
    </source>
</evidence>
<keyword evidence="1" id="KW-0812">Transmembrane</keyword>
<evidence type="ECO:0000256" key="1">
    <source>
        <dbReference type="RuleBase" id="RU365066"/>
    </source>
</evidence>
<dbReference type="InterPro" id="IPR007217">
    <property type="entry name" value="Per1-like"/>
</dbReference>
<comment type="similarity">
    <text evidence="1">Belongs to the PGAP3 family.</text>
</comment>
<dbReference type="WBParaSite" id="ALUE_0002211201-mRNA-1">
    <property type="protein sequence ID" value="ALUE_0002211201-mRNA-1"/>
    <property type="gene ID" value="ALUE_0002211201"/>
</dbReference>
<keyword evidence="1" id="KW-1133">Transmembrane helix</keyword>
<comment type="subcellular location">
    <subcellularLocation>
        <location evidence="1">Golgi apparatus membrane</location>
        <topology evidence="1">Multi-pass membrane protein</topology>
    </subcellularLocation>
</comment>
<dbReference type="Proteomes" id="UP000036681">
    <property type="component" value="Unplaced"/>
</dbReference>
<reference evidence="3" key="1">
    <citation type="submission" date="2017-02" db="UniProtKB">
        <authorList>
            <consortium name="WormBaseParasite"/>
        </authorList>
    </citation>
    <scope>IDENTIFICATION</scope>
</reference>
<dbReference type="GO" id="GO:0000139">
    <property type="term" value="C:Golgi membrane"/>
    <property type="evidence" value="ECO:0007669"/>
    <property type="project" value="UniProtKB-SubCell"/>
</dbReference>
<dbReference type="Pfam" id="PF04080">
    <property type="entry name" value="Per1"/>
    <property type="match status" value="1"/>
</dbReference>